<dbReference type="AlphaFoldDB" id="A0A2G8RVE4"/>
<organism evidence="2 3">
    <name type="scientific">Ganoderma sinense ZZ0214-1</name>
    <dbReference type="NCBI Taxonomy" id="1077348"/>
    <lineage>
        <taxon>Eukaryota</taxon>
        <taxon>Fungi</taxon>
        <taxon>Dikarya</taxon>
        <taxon>Basidiomycota</taxon>
        <taxon>Agaricomycotina</taxon>
        <taxon>Agaricomycetes</taxon>
        <taxon>Polyporales</taxon>
        <taxon>Polyporaceae</taxon>
        <taxon>Ganoderma</taxon>
    </lineage>
</organism>
<name>A0A2G8RVE4_9APHY</name>
<reference evidence="2 3" key="1">
    <citation type="journal article" date="2015" name="Sci. Rep.">
        <title>Chromosome-level genome map provides insights into diverse defense mechanisms in the medicinal fungus Ganoderma sinense.</title>
        <authorList>
            <person name="Zhu Y."/>
            <person name="Xu J."/>
            <person name="Sun C."/>
            <person name="Zhou S."/>
            <person name="Xu H."/>
            <person name="Nelson D.R."/>
            <person name="Qian J."/>
            <person name="Song J."/>
            <person name="Luo H."/>
            <person name="Xiang L."/>
            <person name="Li Y."/>
            <person name="Xu Z."/>
            <person name="Ji A."/>
            <person name="Wang L."/>
            <person name="Lu S."/>
            <person name="Hayward A."/>
            <person name="Sun W."/>
            <person name="Li X."/>
            <person name="Schwartz D.C."/>
            <person name="Wang Y."/>
            <person name="Chen S."/>
        </authorList>
    </citation>
    <scope>NUCLEOTIDE SEQUENCE [LARGE SCALE GENOMIC DNA]</scope>
    <source>
        <strain evidence="2 3">ZZ0214-1</strain>
    </source>
</reference>
<comment type="caution">
    <text evidence="2">The sequence shown here is derived from an EMBL/GenBank/DDBJ whole genome shotgun (WGS) entry which is preliminary data.</text>
</comment>
<evidence type="ECO:0000256" key="1">
    <source>
        <dbReference type="SAM" id="MobiDB-lite"/>
    </source>
</evidence>
<proteinExistence type="predicted"/>
<dbReference type="EMBL" id="AYKW01000056">
    <property type="protein sequence ID" value="PIL25482.1"/>
    <property type="molecule type" value="Genomic_DNA"/>
</dbReference>
<gene>
    <name evidence="2" type="ORF">GSI_13372</name>
</gene>
<keyword evidence="3" id="KW-1185">Reference proteome</keyword>
<dbReference type="Proteomes" id="UP000230002">
    <property type="component" value="Unassembled WGS sequence"/>
</dbReference>
<evidence type="ECO:0000313" key="2">
    <source>
        <dbReference type="EMBL" id="PIL25482.1"/>
    </source>
</evidence>
<feature type="region of interest" description="Disordered" evidence="1">
    <location>
        <begin position="146"/>
        <end position="168"/>
    </location>
</feature>
<accession>A0A2G8RVE4</accession>
<dbReference type="STRING" id="1077348.A0A2G8RVE4"/>
<sequence length="168" mass="18264">MVDAFLALPRLPDSADSGRTLGYVYEVAKDAKTTRAAGCIDALRAQLDELETRLTRHVSQGGARLHRLELCIAYSSVAPHPPPRAYPDISDVEPSTTLTGYLSGIYTPRFKVLVDEVVFMRGHGAAQTRTPGYRVVVRRVPWARRHLASPRAGGKGTASSPGPSRKGR</sequence>
<protein>
    <submittedName>
        <fullName evidence="2">Uncharacterized protein</fullName>
    </submittedName>
</protein>
<evidence type="ECO:0000313" key="3">
    <source>
        <dbReference type="Proteomes" id="UP000230002"/>
    </source>
</evidence>